<keyword evidence="3" id="KW-1185">Reference proteome</keyword>
<protein>
    <submittedName>
        <fullName evidence="2">Uncharacterized protein</fullName>
    </submittedName>
</protein>
<feature type="signal peptide" evidence="1">
    <location>
        <begin position="1"/>
        <end position="18"/>
    </location>
</feature>
<evidence type="ECO:0000313" key="3">
    <source>
        <dbReference type="Proteomes" id="UP001331761"/>
    </source>
</evidence>
<comment type="caution">
    <text evidence="2">The sequence shown here is derived from an EMBL/GenBank/DDBJ whole genome shotgun (WGS) entry which is preliminary data.</text>
</comment>
<evidence type="ECO:0000313" key="2">
    <source>
        <dbReference type="EMBL" id="KAK5973661.1"/>
    </source>
</evidence>
<sequence>MTSMMLMFVLCFVIQAHSFRRSQTPPTPAPSDQGKASVEVKPEGPVHEQQVENLVMSIFGYNVSVIQNLYSLTHSHDSYRNKPVFKKWDEARPPSTFAYEKFFYERVDEVFMTLARSFWTTSTTKEVLVGEWLMLNEDARVYFKKRHPGFFIIEKMVPEELRNRWEHSC</sequence>
<accession>A0AAN8F5T6</accession>
<dbReference type="AlphaFoldDB" id="A0AAN8F5T6"/>
<keyword evidence="1" id="KW-0732">Signal</keyword>
<reference evidence="2 3" key="1">
    <citation type="submission" date="2019-10" db="EMBL/GenBank/DDBJ databases">
        <title>Assembly and Annotation for the nematode Trichostrongylus colubriformis.</title>
        <authorList>
            <person name="Martin J."/>
        </authorList>
    </citation>
    <scope>NUCLEOTIDE SEQUENCE [LARGE SCALE GENOMIC DNA]</scope>
    <source>
        <strain evidence="2">G859</strain>
        <tissue evidence="2">Whole worm</tissue>
    </source>
</reference>
<proteinExistence type="predicted"/>
<evidence type="ECO:0000256" key="1">
    <source>
        <dbReference type="SAM" id="SignalP"/>
    </source>
</evidence>
<dbReference type="Proteomes" id="UP001331761">
    <property type="component" value="Unassembled WGS sequence"/>
</dbReference>
<dbReference type="EMBL" id="WIXE01015181">
    <property type="protein sequence ID" value="KAK5973661.1"/>
    <property type="molecule type" value="Genomic_DNA"/>
</dbReference>
<name>A0AAN8F5T6_TRICO</name>
<organism evidence="2 3">
    <name type="scientific">Trichostrongylus colubriformis</name>
    <name type="common">Black scour worm</name>
    <dbReference type="NCBI Taxonomy" id="6319"/>
    <lineage>
        <taxon>Eukaryota</taxon>
        <taxon>Metazoa</taxon>
        <taxon>Ecdysozoa</taxon>
        <taxon>Nematoda</taxon>
        <taxon>Chromadorea</taxon>
        <taxon>Rhabditida</taxon>
        <taxon>Rhabditina</taxon>
        <taxon>Rhabditomorpha</taxon>
        <taxon>Strongyloidea</taxon>
        <taxon>Trichostrongylidae</taxon>
        <taxon>Trichostrongylus</taxon>
    </lineage>
</organism>
<gene>
    <name evidence="2" type="ORF">GCK32_016740</name>
</gene>
<feature type="chain" id="PRO_5042987537" evidence="1">
    <location>
        <begin position="19"/>
        <end position="169"/>
    </location>
</feature>